<dbReference type="GO" id="GO:0016020">
    <property type="term" value="C:membrane"/>
    <property type="evidence" value="ECO:0007669"/>
    <property type="project" value="UniProtKB-SubCell"/>
</dbReference>
<dbReference type="EMBL" id="BMAC01000341">
    <property type="protein sequence ID" value="GFP94242.1"/>
    <property type="molecule type" value="Genomic_DNA"/>
</dbReference>
<evidence type="ECO:0000256" key="8">
    <source>
        <dbReference type="ARBA" id="ARBA00023004"/>
    </source>
</evidence>
<evidence type="ECO:0000256" key="10">
    <source>
        <dbReference type="ARBA" id="ARBA00023136"/>
    </source>
</evidence>
<sequence>MEVLHQILAVAFASVFLTYTWKILNWAYIRPKRLEKILRKQGLQGNSYNFLYRDLKELMKMTQEANSKPINLDDDIKPRALSFLAKTLQKFGNESFFWLGTRPAVVITSPELIKEVMTKNYLYKKLVNSNPLYKLLAQGVVSYEADKWAKHRKIINPAFHLEKLKLMIPAFYLSCEEVLNKWETSLSPEGSCELDVWPHLLNLSSDAISRTAFGSSYHEGRRIFELQREQADHITKASQSVYIPGWRFMPTKRNKRMKEIETEVQSLIRGLINKRAKPTEANNEDLLSLLLESNSHEIEQHGDKSLGMTIDEIVEECKLFYFAGHETTAVLLVWTMVLLSRYPEWQIKAREEVLQVYGNQTPNYDGLNRLKIVTMVLNEVLRLYSPAFALGRCVGEETKLGKLALPAGVVLILPIIFSHHDREIWGDDAMEFKPERFSEGVSNAHKGGQGIIFPVWVGTTNMCWTNVRNARGKGGTGYDPTAFFFRAFTVLYARSFHHHNTSASAWRSLDSAQDLDRFECFLTLHRIRSI</sequence>
<keyword evidence="7" id="KW-0560">Oxidoreductase</keyword>
<feature type="transmembrane region" description="Helical" evidence="11">
    <location>
        <begin position="6"/>
        <end position="29"/>
    </location>
</feature>
<dbReference type="PRINTS" id="PR00463">
    <property type="entry name" value="EP450I"/>
</dbReference>
<comment type="similarity">
    <text evidence="2">Belongs to the cytochrome P450 family.</text>
</comment>
<dbReference type="Gene3D" id="1.10.630.10">
    <property type="entry name" value="Cytochrome P450"/>
    <property type="match status" value="1"/>
</dbReference>
<evidence type="ECO:0000256" key="11">
    <source>
        <dbReference type="SAM" id="Phobius"/>
    </source>
</evidence>
<evidence type="ECO:0000256" key="1">
    <source>
        <dbReference type="ARBA" id="ARBA00004167"/>
    </source>
</evidence>
<dbReference type="GO" id="GO:0004497">
    <property type="term" value="F:monooxygenase activity"/>
    <property type="evidence" value="ECO:0007669"/>
    <property type="project" value="UniProtKB-KW"/>
</dbReference>
<keyword evidence="9" id="KW-0503">Monooxygenase</keyword>
<keyword evidence="8" id="KW-0408">Iron</keyword>
<keyword evidence="5" id="KW-0479">Metal-binding</keyword>
<gene>
    <name evidence="12" type="ORF">PHJA_001568700</name>
</gene>
<keyword evidence="4 11" id="KW-0812">Transmembrane</keyword>
<dbReference type="OrthoDB" id="1470350at2759"/>
<keyword evidence="13" id="KW-1185">Reference proteome</keyword>
<protein>
    <submittedName>
        <fullName evidence="12">Cytochrome p450 cyp72a219</fullName>
    </submittedName>
</protein>
<reference evidence="12" key="1">
    <citation type="submission" date="2020-07" db="EMBL/GenBank/DDBJ databases">
        <title>Ethylene signaling mediates host invasion by parasitic plants.</title>
        <authorList>
            <person name="Yoshida S."/>
        </authorList>
    </citation>
    <scope>NUCLEOTIDE SEQUENCE</scope>
    <source>
        <strain evidence="12">Okayama</strain>
    </source>
</reference>
<dbReference type="Pfam" id="PF00067">
    <property type="entry name" value="p450"/>
    <property type="match status" value="1"/>
</dbReference>
<dbReference type="PRINTS" id="PR00385">
    <property type="entry name" value="P450"/>
</dbReference>
<dbReference type="Proteomes" id="UP000653305">
    <property type="component" value="Unassembled WGS sequence"/>
</dbReference>
<organism evidence="12 13">
    <name type="scientific">Phtheirospermum japonicum</name>
    <dbReference type="NCBI Taxonomy" id="374723"/>
    <lineage>
        <taxon>Eukaryota</taxon>
        <taxon>Viridiplantae</taxon>
        <taxon>Streptophyta</taxon>
        <taxon>Embryophyta</taxon>
        <taxon>Tracheophyta</taxon>
        <taxon>Spermatophyta</taxon>
        <taxon>Magnoliopsida</taxon>
        <taxon>eudicotyledons</taxon>
        <taxon>Gunneridae</taxon>
        <taxon>Pentapetalae</taxon>
        <taxon>asterids</taxon>
        <taxon>lamiids</taxon>
        <taxon>Lamiales</taxon>
        <taxon>Orobanchaceae</taxon>
        <taxon>Orobanchaceae incertae sedis</taxon>
        <taxon>Phtheirospermum</taxon>
    </lineage>
</organism>
<dbReference type="PANTHER" id="PTHR24282:SF273">
    <property type="entry name" value="CYTOCHROME P450 CYP72A219-LIKE"/>
    <property type="match status" value="1"/>
</dbReference>
<keyword evidence="10 11" id="KW-0472">Membrane</keyword>
<comment type="subcellular location">
    <subcellularLocation>
        <location evidence="1">Membrane</location>
        <topology evidence="1">Single-pass membrane protein</topology>
    </subcellularLocation>
</comment>
<evidence type="ECO:0000256" key="2">
    <source>
        <dbReference type="ARBA" id="ARBA00010617"/>
    </source>
</evidence>
<comment type="caution">
    <text evidence="12">The sequence shown here is derived from an EMBL/GenBank/DDBJ whole genome shotgun (WGS) entry which is preliminary data.</text>
</comment>
<evidence type="ECO:0000256" key="7">
    <source>
        <dbReference type="ARBA" id="ARBA00023002"/>
    </source>
</evidence>
<evidence type="ECO:0000256" key="5">
    <source>
        <dbReference type="ARBA" id="ARBA00022723"/>
    </source>
</evidence>
<dbReference type="InterPro" id="IPR001128">
    <property type="entry name" value="Cyt_P450"/>
</dbReference>
<dbReference type="GO" id="GO:0005506">
    <property type="term" value="F:iron ion binding"/>
    <property type="evidence" value="ECO:0007669"/>
    <property type="project" value="InterPro"/>
</dbReference>
<dbReference type="PANTHER" id="PTHR24282">
    <property type="entry name" value="CYTOCHROME P450 FAMILY MEMBER"/>
    <property type="match status" value="1"/>
</dbReference>
<name>A0A830C7T6_9LAMI</name>
<dbReference type="AlphaFoldDB" id="A0A830C7T6"/>
<evidence type="ECO:0000256" key="4">
    <source>
        <dbReference type="ARBA" id="ARBA00022692"/>
    </source>
</evidence>
<evidence type="ECO:0000256" key="3">
    <source>
        <dbReference type="ARBA" id="ARBA00022617"/>
    </source>
</evidence>
<accession>A0A830C7T6</accession>
<evidence type="ECO:0000256" key="9">
    <source>
        <dbReference type="ARBA" id="ARBA00023033"/>
    </source>
</evidence>
<dbReference type="GO" id="GO:0020037">
    <property type="term" value="F:heme binding"/>
    <property type="evidence" value="ECO:0007669"/>
    <property type="project" value="InterPro"/>
</dbReference>
<keyword evidence="3" id="KW-0349">Heme</keyword>
<dbReference type="GO" id="GO:0016705">
    <property type="term" value="F:oxidoreductase activity, acting on paired donors, with incorporation or reduction of molecular oxygen"/>
    <property type="evidence" value="ECO:0007669"/>
    <property type="project" value="InterPro"/>
</dbReference>
<dbReference type="InterPro" id="IPR050665">
    <property type="entry name" value="Cytochrome_P450_Monooxygen"/>
</dbReference>
<dbReference type="SUPFAM" id="SSF48264">
    <property type="entry name" value="Cytochrome P450"/>
    <property type="match status" value="1"/>
</dbReference>
<proteinExistence type="inferred from homology"/>
<dbReference type="InterPro" id="IPR002401">
    <property type="entry name" value="Cyt_P450_E_grp-I"/>
</dbReference>
<keyword evidence="6 11" id="KW-1133">Transmembrane helix</keyword>
<evidence type="ECO:0000256" key="6">
    <source>
        <dbReference type="ARBA" id="ARBA00022989"/>
    </source>
</evidence>
<evidence type="ECO:0000313" key="13">
    <source>
        <dbReference type="Proteomes" id="UP000653305"/>
    </source>
</evidence>
<evidence type="ECO:0000313" key="12">
    <source>
        <dbReference type="EMBL" id="GFP94242.1"/>
    </source>
</evidence>
<dbReference type="InterPro" id="IPR036396">
    <property type="entry name" value="Cyt_P450_sf"/>
</dbReference>